<evidence type="ECO:0000313" key="1">
    <source>
        <dbReference type="EMBL" id="KAK3107493.1"/>
    </source>
</evidence>
<protein>
    <submittedName>
        <fullName evidence="1">Uncharacterized protein</fullName>
    </submittedName>
</protein>
<sequence length="221" mass="25177">MVQGVFTNKCTSSSQADFLVITHQGLYFYDDYTSLTSGPCLYEANYGATFYGFSNLPDVTQWEAAMAFQNSWVDIYTGGEVYRWQNAGNYLSKIGVYPKPTKSHIQFITSTSISITPTNLVWAVHRKDTGGHLVYYYDGTQYYLYNNQNPKQRVFLQNATDVIDQNSRDLNIWKDLPSNVVGLTAVDNSGAEFVYVTWPDMLHYKLDRHGQIHNLGQIKLS</sequence>
<proteinExistence type="predicted"/>
<dbReference type="AlphaFoldDB" id="A0AA89CDE4"/>
<dbReference type="EMBL" id="VSWD01000002">
    <property type="protein sequence ID" value="KAK3107493.1"/>
    <property type="molecule type" value="Genomic_DNA"/>
</dbReference>
<dbReference type="Proteomes" id="UP001186944">
    <property type="component" value="Unassembled WGS sequence"/>
</dbReference>
<accession>A0AA89CDE4</accession>
<keyword evidence="2" id="KW-1185">Reference proteome</keyword>
<name>A0AA89CDE4_PINIB</name>
<evidence type="ECO:0000313" key="2">
    <source>
        <dbReference type="Proteomes" id="UP001186944"/>
    </source>
</evidence>
<organism evidence="1 2">
    <name type="scientific">Pinctada imbricata</name>
    <name type="common">Atlantic pearl-oyster</name>
    <name type="synonym">Pinctada martensii</name>
    <dbReference type="NCBI Taxonomy" id="66713"/>
    <lineage>
        <taxon>Eukaryota</taxon>
        <taxon>Metazoa</taxon>
        <taxon>Spiralia</taxon>
        <taxon>Lophotrochozoa</taxon>
        <taxon>Mollusca</taxon>
        <taxon>Bivalvia</taxon>
        <taxon>Autobranchia</taxon>
        <taxon>Pteriomorphia</taxon>
        <taxon>Pterioida</taxon>
        <taxon>Pterioidea</taxon>
        <taxon>Pteriidae</taxon>
        <taxon>Pinctada</taxon>
    </lineage>
</organism>
<comment type="caution">
    <text evidence="1">The sequence shown here is derived from an EMBL/GenBank/DDBJ whole genome shotgun (WGS) entry which is preliminary data.</text>
</comment>
<reference evidence="1" key="1">
    <citation type="submission" date="2019-08" db="EMBL/GenBank/DDBJ databases">
        <title>The improved chromosome-level genome for the pearl oyster Pinctada fucata martensii using PacBio sequencing and Hi-C.</title>
        <authorList>
            <person name="Zheng Z."/>
        </authorList>
    </citation>
    <scope>NUCLEOTIDE SEQUENCE</scope>
    <source>
        <strain evidence="1">ZZ-2019</strain>
        <tissue evidence="1">Adductor muscle</tissue>
    </source>
</reference>
<gene>
    <name evidence="1" type="ORF">FSP39_015786</name>
</gene>